<dbReference type="Gene3D" id="3.40.50.40">
    <property type="match status" value="1"/>
</dbReference>
<dbReference type="PROSITE" id="PS51732">
    <property type="entry name" value="ASN_GLN_ASE_3"/>
    <property type="match status" value="1"/>
</dbReference>
<evidence type="ECO:0000256" key="6">
    <source>
        <dbReference type="PROSITE-ProRule" id="PRU10099"/>
    </source>
</evidence>
<dbReference type="PRINTS" id="PR00139">
    <property type="entry name" value="ASNGLNASE"/>
</dbReference>
<keyword evidence="11" id="KW-1185">Reference proteome</keyword>
<dbReference type="EMBL" id="FUXA01000008">
    <property type="protein sequence ID" value="SJZ73183.1"/>
    <property type="molecule type" value="Genomic_DNA"/>
</dbReference>
<organism evidence="10 11">
    <name type="scientific">Eubacterium ruminantium</name>
    <dbReference type="NCBI Taxonomy" id="42322"/>
    <lineage>
        <taxon>Bacteria</taxon>
        <taxon>Bacillati</taxon>
        <taxon>Bacillota</taxon>
        <taxon>Clostridia</taxon>
        <taxon>Eubacteriales</taxon>
        <taxon>Eubacteriaceae</taxon>
        <taxon>Eubacterium</taxon>
    </lineage>
</organism>
<dbReference type="Gene3D" id="3.40.50.1170">
    <property type="entry name" value="L-asparaginase, N-terminal domain"/>
    <property type="match status" value="1"/>
</dbReference>
<comment type="similarity">
    <text evidence="1">Belongs to the asparaginase 1 family.</text>
</comment>
<evidence type="ECO:0000259" key="9">
    <source>
        <dbReference type="Pfam" id="PF17763"/>
    </source>
</evidence>
<feature type="binding site" evidence="5">
    <location>
        <begin position="100"/>
        <end position="101"/>
    </location>
    <ligand>
        <name>substrate</name>
    </ligand>
</feature>
<protein>
    <recommendedName>
        <fullName evidence="2">asparaginase</fullName>
        <ecNumber evidence="2">3.5.1.1</ecNumber>
    </recommendedName>
</protein>
<dbReference type="Pfam" id="PF00710">
    <property type="entry name" value="Asparaginase"/>
    <property type="match status" value="1"/>
</dbReference>
<feature type="domain" description="L-asparaginase N-terminal" evidence="8">
    <location>
        <begin position="5"/>
        <end position="195"/>
    </location>
</feature>
<dbReference type="SFLD" id="SFLDS00057">
    <property type="entry name" value="Glutaminase/Asparaginase"/>
    <property type="match status" value="1"/>
</dbReference>
<dbReference type="InterPro" id="IPR037152">
    <property type="entry name" value="L-asparaginase_N_sf"/>
</dbReference>
<dbReference type="Proteomes" id="UP000189857">
    <property type="component" value="Unassembled WGS sequence"/>
</dbReference>
<dbReference type="InterPro" id="IPR027474">
    <property type="entry name" value="L-asparaginase_N"/>
</dbReference>
<dbReference type="InterPro" id="IPR006034">
    <property type="entry name" value="Asparaginase/glutaminase-like"/>
</dbReference>
<dbReference type="PIRSF" id="PIRSF500176">
    <property type="entry name" value="L_ASNase"/>
    <property type="match status" value="1"/>
</dbReference>
<comment type="catalytic activity">
    <reaction evidence="3">
        <text>L-asparagine + H2O = L-aspartate + NH4(+)</text>
        <dbReference type="Rhea" id="RHEA:21016"/>
        <dbReference type="ChEBI" id="CHEBI:15377"/>
        <dbReference type="ChEBI" id="CHEBI:28938"/>
        <dbReference type="ChEBI" id="CHEBI:29991"/>
        <dbReference type="ChEBI" id="CHEBI:58048"/>
        <dbReference type="EC" id="3.5.1.1"/>
    </reaction>
</comment>
<dbReference type="PANTHER" id="PTHR11707:SF28">
    <property type="entry name" value="60 KDA LYSOPHOSPHOLIPASE"/>
    <property type="match status" value="1"/>
</dbReference>
<dbReference type="GO" id="GO:0006520">
    <property type="term" value="P:amino acid metabolic process"/>
    <property type="evidence" value="ECO:0007669"/>
    <property type="project" value="InterPro"/>
</dbReference>
<dbReference type="SMART" id="SM00870">
    <property type="entry name" value="Asparaginase"/>
    <property type="match status" value="1"/>
</dbReference>
<evidence type="ECO:0000313" key="11">
    <source>
        <dbReference type="Proteomes" id="UP000189857"/>
    </source>
</evidence>
<feature type="binding site" evidence="5">
    <location>
        <position position="69"/>
    </location>
    <ligand>
        <name>substrate</name>
    </ligand>
</feature>
<feature type="domain" description="Asparaginase/glutaminase C-terminal" evidence="9">
    <location>
        <begin position="223"/>
        <end position="318"/>
    </location>
</feature>
<feature type="active site" evidence="7">
    <location>
        <position position="100"/>
    </location>
</feature>
<dbReference type="InterPro" id="IPR027473">
    <property type="entry name" value="L-asparaginase_C"/>
</dbReference>
<dbReference type="GO" id="GO:0004067">
    <property type="term" value="F:asparaginase activity"/>
    <property type="evidence" value="ECO:0007669"/>
    <property type="project" value="UniProtKB-UniRule"/>
</dbReference>
<dbReference type="PROSITE" id="PS00917">
    <property type="entry name" value="ASN_GLN_ASE_2"/>
    <property type="match status" value="1"/>
</dbReference>
<evidence type="ECO:0000256" key="3">
    <source>
        <dbReference type="ARBA" id="ARBA00049366"/>
    </source>
</evidence>
<dbReference type="RefSeq" id="WP_078787262.1">
    <property type="nucleotide sequence ID" value="NZ_FNHR01000005.1"/>
</dbReference>
<dbReference type="PROSITE" id="PS00144">
    <property type="entry name" value="ASN_GLN_ASE_1"/>
    <property type="match status" value="1"/>
</dbReference>
<dbReference type="PIRSF" id="PIRSF001220">
    <property type="entry name" value="L-ASNase_gatD"/>
    <property type="match status" value="1"/>
</dbReference>
<gene>
    <name evidence="10" type="ORF">SAMN02745110_01424</name>
</gene>
<dbReference type="AlphaFoldDB" id="A0A1T4N1K8"/>
<dbReference type="InterPro" id="IPR040919">
    <property type="entry name" value="Asparaginase_C"/>
</dbReference>
<evidence type="ECO:0000256" key="2">
    <source>
        <dbReference type="ARBA" id="ARBA00012920"/>
    </source>
</evidence>
<evidence type="ECO:0000256" key="1">
    <source>
        <dbReference type="ARBA" id="ARBA00010518"/>
    </source>
</evidence>
<dbReference type="OrthoDB" id="9788068at2"/>
<dbReference type="InterPro" id="IPR027475">
    <property type="entry name" value="Asparaginase/glutaminase_AS2"/>
</dbReference>
<sequence>MMNKKIKIITTGGTIACHEGGNGFRPDVEGDNLINRLLSKDFPEAEDIRKAADKGEIRFDFCSLMCIDSSDMRIRDQVKIAEEVSRSLDDYDGIIITHGTDTMAYTAAALSVMLRNVPVPVILTGSQLSVDEEGTDASVNFCDSVRAVMKEIRGIYICFGGYLIDGRYATKVDSDDPNAFVSTDRAYIYNINDLELLITRHELLMENETKEEFSFKPLAEKEILLIKMHPAFSGKVLRNMLGSGCEAAVIELYGKGGLPAGDEEFLSVIEDYIKKGMRVFVISQCIYRDTDLTRYEVGRKLLAKGVEVIKNYSTEYAIMYAVSSVE</sequence>
<evidence type="ECO:0000313" key="10">
    <source>
        <dbReference type="EMBL" id="SJZ73183.1"/>
    </source>
</evidence>
<dbReference type="Pfam" id="PF17763">
    <property type="entry name" value="Asparaginase_C"/>
    <property type="match status" value="1"/>
</dbReference>
<dbReference type="SUPFAM" id="SSF53774">
    <property type="entry name" value="Glutaminase/Asparaginase"/>
    <property type="match status" value="1"/>
</dbReference>
<proteinExistence type="inferred from homology"/>
<evidence type="ECO:0000259" key="8">
    <source>
        <dbReference type="Pfam" id="PF00710"/>
    </source>
</evidence>
<dbReference type="PANTHER" id="PTHR11707">
    <property type="entry name" value="L-ASPARAGINASE"/>
    <property type="match status" value="1"/>
</dbReference>
<feature type="active site" evidence="6">
    <location>
        <position position="14"/>
    </location>
</feature>
<dbReference type="EC" id="3.5.1.1" evidence="2"/>
<name>A0A1T4N1K8_9FIRM</name>
<evidence type="ECO:0000256" key="5">
    <source>
        <dbReference type="PIRSR" id="PIRSR001220-2"/>
    </source>
</evidence>
<evidence type="ECO:0000256" key="4">
    <source>
        <dbReference type="PIRSR" id="PIRSR001220-1"/>
    </source>
</evidence>
<dbReference type="InterPro" id="IPR036152">
    <property type="entry name" value="Asp/glu_Ase-like_sf"/>
</dbReference>
<evidence type="ECO:0000256" key="7">
    <source>
        <dbReference type="PROSITE-ProRule" id="PRU10100"/>
    </source>
</evidence>
<accession>A0A1T4N1K8</accession>
<reference evidence="10 11" key="1">
    <citation type="submission" date="2017-02" db="EMBL/GenBank/DDBJ databases">
        <authorList>
            <person name="Peterson S.W."/>
        </authorList>
    </citation>
    <scope>NUCLEOTIDE SEQUENCE [LARGE SCALE GENOMIC DNA]</scope>
    <source>
        <strain evidence="10 11">ATCC 17233</strain>
    </source>
</reference>
<feature type="active site" description="O-isoaspartyl threonine intermediate" evidence="4">
    <location>
        <position position="14"/>
    </location>
</feature>
<dbReference type="InterPro" id="IPR020827">
    <property type="entry name" value="Asparaginase/glutaminase_AS1"/>
</dbReference>
<dbReference type="InterPro" id="IPR041725">
    <property type="entry name" value="L-asparaginase_I"/>
</dbReference>
<dbReference type="CDD" id="cd08963">
    <property type="entry name" value="L-asparaginase_I"/>
    <property type="match status" value="1"/>
</dbReference>